<dbReference type="Pfam" id="PF02254">
    <property type="entry name" value="TrkA_N"/>
    <property type="match status" value="2"/>
</dbReference>
<keyword evidence="1" id="KW-0812">Transmembrane</keyword>
<dbReference type="EMBL" id="JAVCAP010000016">
    <property type="protein sequence ID" value="MDP8567955.1"/>
    <property type="molecule type" value="Genomic_DNA"/>
</dbReference>
<keyword evidence="1" id="KW-0472">Membrane</keyword>
<dbReference type="PANTHER" id="PTHR43833:SF11">
    <property type="entry name" value="VOLTAGE-GATED POTASSIUM CHANNEL KCH"/>
    <property type="match status" value="1"/>
</dbReference>
<protein>
    <submittedName>
        <fullName evidence="3">NAD-binding protein</fullName>
    </submittedName>
</protein>
<organism evidence="3 4">
    <name type="scientific">Methylophilus aquaticus</name>
    <dbReference type="NCBI Taxonomy" id="1971610"/>
    <lineage>
        <taxon>Bacteria</taxon>
        <taxon>Pseudomonadati</taxon>
        <taxon>Pseudomonadota</taxon>
        <taxon>Betaproteobacteria</taxon>
        <taxon>Nitrosomonadales</taxon>
        <taxon>Methylophilaceae</taxon>
        <taxon>Methylophilus</taxon>
    </lineage>
</organism>
<name>A0ABT9JV23_9PROT</name>
<reference evidence="4" key="1">
    <citation type="journal article" date="2019" name="Int. J. Syst. Evol. Microbiol.">
        <title>The Global Catalogue of Microorganisms (GCM) 10K type strain sequencing project: providing services to taxonomists for standard genome sequencing and annotation.</title>
        <authorList>
            <consortium name="The Broad Institute Genomics Platform"/>
            <consortium name="The Broad Institute Genome Sequencing Center for Infectious Disease"/>
            <person name="Wu L."/>
            <person name="Ma J."/>
        </authorList>
    </citation>
    <scope>NUCLEOTIDE SEQUENCE [LARGE SCALE GENOMIC DNA]</scope>
    <source>
        <strain evidence="4">VKM B-3159</strain>
    </source>
</reference>
<dbReference type="Gene3D" id="3.40.50.720">
    <property type="entry name" value="NAD(P)-binding Rossmann-like Domain"/>
    <property type="match status" value="2"/>
</dbReference>
<dbReference type="InterPro" id="IPR050721">
    <property type="entry name" value="Trk_Ktr_HKT_K-transport"/>
</dbReference>
<dbReference type="RefSeq" id="WP_306389675.1">
    <property type="nucleotide sequence ID" value="NZ_JAVCAP010000016.1"/>
</dbReference>
<dbReference type="Gene3D" id="1.10.287.70">
    <property type="match status" value="1"/>
</dbReference>
<feature type="domain" description="RCK N-terminal" evidence="2">
    <location>
        <begin position="125"/>
        <end position="247"/>
    </location>
</feature>
<gene>
    <name evidence="3" type="ORF">Q9291_08850</name>
</gene>
<keyword evidence="4" id="KW-1185">Reference proteome</keyword>
<comment type="caution">
    <text evidence="3">The sequence shown here is derived from an EMBL/GenBank/DDBJ whole genome shotgun (WGS) entry which is preliminary data.</text>
</comment>
<dbReference type="Proteomes" id="UP001225906">
    <property type="component" value="Unassembled WGS sequence"/>
</dbReference>
<dbReference type="InterPro" id="IPR003148">
    <property type="entry name" value="RCK_N"/>
</dbReference>
<evidence type="ECO:0000256" key="1">
    <source>
        <dbReference type="SAM" id="Phobius"/>
    </source>
</evidence>
<feature type="transmembrane region" description="Helical" evidence="1">
    <location>
        <begin position="16"/>
        <end position="35"/>
    </location>
</feature>
<sequence>MSLNQIIFLILRRMRAPLLMVIVSYAIALIGFVMIPGADDQGNPYKFSFFDGFYILSYTATTIGFGEIPYPFTTQQRLWMTFSIYLTVIAWFYAIGAIIALFQEQALKQALKTAKFQRDVRHLHEPFYLICGYGETGSELVRALDRNELRVVVLELAPERINELEMTDHQFYIPNLCADAKMAEVLLDAGIKNPMCRGVAALTDDDHANLAISVAIKLIKPELPVLARVQNDVIAANMASFGTDHIINPYKIFGEHLAMRLNALGTYLLHEWLTNVPGDAVAAPAAIPDGHWVACGFGRFGKAVVNSLQNEKMEVTIIEADPQGTQCEQCIVGSGVEAPVLHQAGVEHAVGLVAGTDNDINNLSIVMTALEINPELFVIIRKNKRHNEPLFQHFNADITMQPSDVIAHTCLSYMVSPMLAEFLATSRSQTNAWSNAVIAHLVTKLGERVPDTWDVILTEENAFAVCALNAQGFTPLLKHLTMSPSGDRHELPVVPLMLVRGQQKLMLPDLATPLQKGDKVLCCGLDQAKSVQRYVMHDIKTLHYLVTGSELPETWIGRFFKSSPG</sequence>
<proteinExistence type="predicted"/>
<evidence type="ECO:0000259" key="2">
    <source>
        <dbReference type="PROSITE" id="PS51201"/>
    </source>
</evidence>
<feature type="transmembrane region" description="Helical" evidence="1">
    <location>
        <begin position="47"/>
        <end position="66"/>
    </location>
</feature>
<dbReference type="SUPFAM" id="SSF81324">
    <property type="entry name" value="Voltage-gated potassium channels"/>
    <property type="match status" value="1"/>
</dbReference>
<dbReference type="InterPro" id="IPR036291">
    <property type="entry name" value="NAD(P)-bd_dom_sf"/>
</dbReference>
<evidence type="ECO:0000313" key="4">
    <source>
        <dbReference type="Proteomes" id="UP001225906"/>
    </source>
</evidence>
<keyword evidence="1" id="KW-1133">Transmembrane helix</keyword>
<dbReference type="PROSITE" id="PS51201">
    <property type="entry name" value="RCK_N"/>
    <property type="match status" value="1"/>
</dbReference>
<dbReference type="SUPFAM" id="SSF51735">
    <property type="entry name" value="NAD(P)-binding Rossmann-fold domains"/>
    <property type="match status" value="2"/>
</dbReference>
<accession>A0ABT9JV23</accession>
<feature type="transmembrane region" description="Helical" evidence="1">
    <location>
        <begin position="78"/>
        <end position="102"/>
    </location>
</feature>
<evidence type="ECO:0000313" key="3">
    <source>
        <dbReference type="EMBL" id="MDP8567955.1"/>
    </source>
</evidence>
<dbReference type="PANTHER" id="PTHR43833">
    <property type="entry name" value="POTASSIUM CHANNEL PROTEIN 2-RELATED-RELATED"/>
    <property type="match status" value="1"/>
</dbReference>